<dbReference type="Pfam" id="PF00534">
    <property type="entry name" value="Glycos_transf_1"/>
    <property type="match status" value="1"/>
</dbReference>
<evidence type="ECO:0000259" key="3">
    <source>
        <dbReference type="Pfam" id="PF13439"/>
    </source>
</evidence>
<dbReference type="PANTHER" id="PTHR46401:SF2">
    <property type="entry name" value="GLYCOSYLTRANSFERASE WBBK-RELATED"/>
    <property type="match status" value="1"/>
</dbReference>
<protein>
    <submittedName>
        <fullName evidence="4">Glycosyltransferase family 4 protein</fullName>
    </submittedName>
</protein>
<dbReference type="CDD" id="cd03809">
    <property type="entry name" value="GT4_MtfB-like"/>
    <property type="match status" value="1"/>
</dbReference>
<dbReference type="InterPro" id="IPR028098">
    <property type="entry name" value="Glyco_trans_4-like_N"/>
</dbReference>
<feature type="domain" description="Glycosyltransferase subfamily 4-like N-terminal" evidence="3">
    <location>
        <begin position="16"/>
        <end position="176"/>
    </location>
</feature>
<dbReference type="RefSeq" id="WP_197548663.1">
    <property type="nucleotide sequence ID" value="NZ_CP063164.1"/>
</dbReference>
<organism evidence="4 5">
    <name type="scientific">Sulfurovum indicum</name>
    <dbReference type="NCBI Taxonomy" id="2779528"/>
    <lineage>
        <taxon>Bacteria</taxon>
        <taxon>Pseudomonadati</taxon>
        <taxon>Campylobacterota</taxon>
        <taxon>Epsilonproteobacteria</taxon>
        <taxon>Campylobacterales</taxon>
        <taxon>Sulfurovaceae</taxon>
        <taxon>Sulfurovum</taxon>
    </lineage>
</organism>
<dbReference type="EMBL" id="CP063164">
    <property type="protein sequence ID" value="QOR61959.1"/>
    <property type="molecule type" value="Genomic_DNA"/>
</dbReference>
<dbReference type="PANTHER" id="PTHR46401">
    <property type="entry name" value="GLYCOSYLTRANSFERASE WBBK-RELATED"/>
    <property type="match status" value="1"/>
</dbReference>
<keyword evidence="1 4" id="KW-0808">Transferase</keyword>
<dbReference type="Pfam" id="PF13439">
    <property type="entry name" value="Glyco_transf_4"/>
    <property type="match status" value="1"/>
</dbReference>
<gene>
    <name evidence="4" type="ORF">IMZ28_00245</name>
</gene>
<dbReference type="KEGG" id="sinu:IMZ28_00245"/>
<keyword evidence="5" id="KW-1185">Reference proteome</keyword>
<proteinExistence type="predicted"/>
<name>A0A7M1S5E2_9BACT</name>
<evidence type="ECO:0000313" key="5">
    <source>
        <dbReference type="Proteomes" id="UP000595074"/>
    </source>
</evidence>
<evidence type="ECO:0000256" key="1">
    <source>
        <dbReference type="ARBA" id="ARBA00022679"/>
    </source>
</evidence>
<feature type="domain" description="Glycosyl transferase family 1" evidence="2">
    <location>
        <begin position="183"/>
        <end position="346"/>
    </location>
</feature>
<evidence type="ECO:0000313" key="4">
    <source>
        <dbReference type="EMBL" id="QOR61959.1"/>
    </source>
</evidence>
<evidence type="ECO:0000259" key="2">
    <source>
        <dbReference type="Pfam" id="PF00534"/>
    </source>
</evidence>
<dbReference type="SUPFAM" id="SSF53756">
    <property type="entry name" value="UDP-Glycosyltransferase/glycogen phosphorylase"/>
    <property type="match status" value="1"/>
</dbReference>
<accession>A0A7M1S5E2</accession>
<dbReference type="InterPro" id="IPR001296">
    <property type="entry name" value="Glyco_trans_1"/>
</dbReference>
<dbReference type="Proteomes" id="UP000595074">
    <property type="component" value="Chromosome"/>
</dbReference>
<reference evidence="4 5" key="1">
    <citation type="submission" date="2020-10" db="EMBL/GenBank/DDBJ databases">
        <title>The genome of sulfurovum sp.</title>
        <authorList>
            <person name="Xie S."/>
            <person name="Shao Z."/>
            <person name="Jiang L."/>
        </authorList>
    </citation>
    <scope>NUCLEOTIDE SEQUENCE [LARGE SCALE GENOMIC DNA]</scope>
    <source>
        <strain evidence="4 5">ST-419</strain>
    </source>
</reference>
<sequence>MKKILISALAYDQGKSGIANYIENVVKALGKTMNIELIVNEDEVDFFKGISDNITFRVVPRYLKKPLFNMLWHLLILPFTINKNAYEWMLLPAGNRRLMAFYPVKTLVTMHDLSQFNVTKKYDMFRMFYIKHVIPFFLKRADRIFTVSENTANDMVLHYGMNKNELVVNYNGVNTENFSPDLKRDETVLRLKKPYMLYVARIEHPGKNHLNLIKAYEKLPERYKEEYDLCLIGSDWNGAEIVHAYAENSPDRDRIKFLGYVPNDELPMYYSQASLFVFPSFYEGFGIPVVEAMASGTPVAASFTSSLPEVGGEAAAYFDPNSPESIAQVLQTVLKSTALRNRMRELGFEQVKKFNWDEHARIIQKSADSAN</sequence>
<dbReference type="AlphaFoldDB" id="A0A7M1S5E2"/>
<dbReference type="GO" id="GO:0016757">
    <property type="term" value="F:glycosyltransferase activity"/>
    <property type="evidence" value="ECO:0007669"/>
    <property type="project" value="InterPro"/>
</dbReference>
<dbReference type="GO" id="GO:0009103">
    <property type="term" value="P:lipopolysaccharide biosynthetic process"/>
    <property type="evidence" value="ECO:0007669"/>
    <property type="project" value="TreeGrafter"/>
</dbReference>
<dbReference type="Gene3D" id="3.40.50.2000">
    <property type="entry name" value="Glycogen Phosphorylase B"/>
    <property type="match status" value="2"/>
</dbReference>